<evidence type="ECO:0000256" key="1">
    <source>
        <dbReference type="SAM" id="Coils"/>
    </source>
</evidence>
<dbReference type="EMBL" id="CAJVQB010050805">
    <property type="protein sequence ID" value="CAG8835101.1"/>
    <property type="molecule type" value="Genomic_DNA"/>
</dbReference>
<sequence>LEKGDHEIRKLQKAIKDINRVFQKLRKKEELIDPRDKEDLKMIQELYQTNLNIQLGTIDEDINKENLTKLCIEKCKLSKAIERKPIWFDKIEQKLLEGPDSQKIKTEWRQNMTNTLAPRLELLKISIDKRKK</sequence>
<protein>
    <submittedName>
        <fullName evidence="2">5892_t:CDS:1</fullName>
    </submittedName>
</protein>
<feature type="non-terminal residue" evidence="2">
    <location>
        <position position="132"/>
    </location>
</feature>
<keyword evidence="3" id="KW-1185">Reference proteome</keyword>
<gene>
    <name evidence="2" type="ORF">GMARGA_LOCUS32396</name>
</gene>
<feature type="non-terminal residue" evidence="2">
    <location>
        <position position="1"/>
    </location>
</feature>
<evidence type="ECO:0000313" key="3">
    <source>
        <dbReference type="Proteomes" id="UP000789901"/>
    </source>
</evidence>
<dbReference type="Proteomes" id="UP000789901">
    <property type="component" value="Unassembled WGS sequence"/>
</dbReference>
<evidence type="ECO:0000313" key="2">
    <source>
        <dbReference type="EMBL" id="CAG8835101.1"/>
    </source>
</evidence>
<proteinExistence type="predicted"/>
<feature type="coiled-coil region" evidence="1">
    <location>
        <begin position="1"/>
        <end position="31"/>
    </location>
</feature>
<name>A0ABN7WLF9_GIGMA</name>
<organism evidence="2 3">
    <name type="scientific">Gigaspora margarita</name>
    <dbReference type="NCBI Taxonomy" id="4874"/>
    <lineage>
        <taxon>Eukaryota</taxon>
        <taxon>Fungi</taxon>
        <taxon>Fungi incertae sedis</taxon>
        <taxon>Mucoromycota</taxon>
        <taxon>Glomeromycotina</taxon>
        <taxon>Glomeromycetes</taxon>
        <taxon>Diversisporales</taxon>
        <taxon>Gigasporaceae</taxon>
        <taxon>Gigaspora</taxon>
    </lineage>
</organism>
<keyword evidence="1" id="KW-0175">Coiled coil</keyword>
<comment type="caution">
    <text evidence="2">The sequence shown here is derived from an EMBL/GenBank/DDBJ whole genome shotgun (WGS) entry which is preliminary data.</text>
</comment>
<accession>A0ABN7WLF9</accession>
<reference evidence="2 3" key="1">
    <citation type="submission" date="2021-06" db="EMBL/GenBank/DDBJ databases">
        <authorList>
            <person name="Kallberg Y."/>
            <person name="Tangrot J."/>
            <person name="Rosling A."/>
        </authorList>
    </citation>
    <scope>NUCLEOTIDE SEQUENCE [LARGE SCALE GENOMIC DNA]</scope>
    <source>
        <strain evidence="2 3">120-4 pot B 10/14</strain>
    </source>
</reference>